<feature type="compositionally biased region" description="Polar residues" evidence="1">
    <location>
        <begin position="645"/>
        <end position="660"/>
    </location>
</feature>
<keyword evidence="4" id="KW-1185">Reference proteome</keyword>
<dbReference type="eggNOG" id="ENOG502QVIN">
    <property type="taxonomic scope" value="Eukaryota"/>
</dbReference>
<dbReference type="RefSeq" id="XP_001009162.2">
    <property type="nucleotide sequence ID" value="XM_001009162.2"/>
</dbReference>
<protein>
    <submittedName>
        <fullName evidence="3">Cyclic nucleotide-binding domain protein</fullName>
    </submittedName>
</protein>
<accession>Q22UQ3</accession>
<gene>
    <name evidence="3" type="ORF">TTHERM_00550710</name>
</gene>
<dbReference type="SUPFAM" id="SSF51206">
    <property type="entry name" value="cAMP-binding domain-like"/>
    <property type="match status" value="2"/>
</dbReference>
<organism evidence="3 4">
    <name type="scientific">Tetrahymena thermophila (strain SB210)</name>
    <dbReference type="NCBI Taxonomy" id="312017"/>
    <lineage>
        <taxon>Eukaryota</taxon>
        <taxon>Sar</taxon>
        <taxon>Alveolata</taxon>
        <taxon>Ciliophora</taxon>
        <taxon>Intramacronucleata</taxon>
        <taxon>Oligohymenophorea</taxon>
        <taxon>Hymenostomatida</taxon>
        <taxon>Tetrahymenina</taxon>
        <taxon>Tetrahymenidae</taxon>
        <taxon>Tetrahymena</taxon>
    </lineage>
</organism>
<evidence type="ECO:0000313" key="3">
    <source>
        <dbReference type="EMBL" id="EAR88917.2"/>
    </source>
</evidence>
<dbReference type="PROSITE" id="PS50042">
    <property type="entry name" value="CNMP_BINDING_3"/>
    <property type="match status" value="3"/>
</dbReference>
<feature type="region of interest" description="Disordered" evidence="1">
    <location>
        <begin position="645"/>
        <end position="664"/>
    </location>
</feature>
<dbReference type="InterPro" id="IPR014710">
    <property type="entry name" value="RmlC-like_jellyroll"/>
</dbReference>
<feature type="compositionally biased region" description="Polar residues" evidence="1">
    <location>
        <begin position="13"/>
        <end position="33"/>
    </location>
</feature>
<dbReference type="PANTHER" id="PTHR23011:SF28">
    <property type="entry name" value="CYCLIC NUCLEOTIDE-BINDING DOMAIN CONTAINING PROTEIN"/>
    <property type="match status" value="1"/>
</dbReference>
<dbReference type="AlphaFoldDB" id="Q22UQ3"/>
<proteinExistence type="predicted"/>
<reference evidence="4" key="1">
    <citation type="journal article" date="2006" name="PLoS Biol.">
        <title>Macronuclear genome sequence of the ciliate Tetrahymena thermophila, a model eukaryote.</title>
        <authorList>
            <person name="Eisen J.A."/>
            <person name="Coyne R.S."/>
            <person name="Wu M."/>
            <person name="Wu D."/>
            <person name="Thiagarajan M."/>
            <person name="Wortman J.R."/>
            <person name="Badger J.H."/>
            <person name="Ren Q."/>
            <person name="Amedeo P."/>
            <person name="Jones K.M."/>
            <person name="Tallon L.J."/>
            <person name="Delcher A.L."/>
            <person name="Salzberg S.L."/>
            <person name="Silva J.C."/>
            <person name="Haas B.J."/>
            <person name="Majoros W.H."/>
            <person name="Farzad M."/>
            <person name="Carlton J.M."/>
            <person name="Smith R.K. Jr."/>
            <person name="Garg J."/>
            <person name="Pearlman R.E."/>
            <person name="Karrer K.M."/>
            <person name="Sun L."/>
            <person name="Manning G."/>
            <person name="Elde N.C."/>
            <person name="Turkewitz A.P."/>
            <person name="Asai D.J."/>
            <person name="Wilkes D.E."/>
            <person name="Wang Y."/>
            <person name="Cai H."/>
            <person name="Collins K."/>
            <person name="Stewart B.A."/>
            <person name="Lee S.R."/>
            <person name="Wilamowska K."/>
            <person name="Weinberg Z."/>
            <person name="Ruzzo W.L."/>
            <person name="Wloga D."/>
            <person name="Gaertig J."/>
            <person name="Frankel J."/>
            <person name="Tsao C.-C."/>
            <person name="Gorovsky M.A."/>
            <person name="Keeling P.J."/>
            <person name="Waller R.F."/>
            <person name="Patron N.J."/>
            <person name="Cherry J.M."/>
            <person name="Stover N.A."/>
            <person name="Krieger C.J."/>
            <person name="del Toro C."/>
            <person name="Ryder H.F."/>
            <person name="Williamson S.C."/>
            <person name="Barbeau R.A."/>
            <person name="Hamilton E.P."/>
            <person name="Orias E."/>
        </authorList>
    </citation>
    <scope>NUCLEOTIDE SEQUENCE [LARGE SCALE GENOMIC DNA]</scope>
    <source>
        <strain evidence="4">SB210</strain>
    </source>
</reference>
<dbReference type="InterPro" id="IPR018490">
    <property type="entry name" value="cNMP-bd_dom_sf"/>
</dbReference>
<dbReference type="KEGG" id="tet:TTHERM_00550710"/>
<feature type="compositionally biased region" description="Basic and acidic residues" evidence="1">
    <location>
        <begin position="1"/>
        <end position="12"/>
    </location>
</feature>
<feature type="domain" description="Cyclic nucleotide-binding" evidence="2">
    <location>
        <begin position="483"/>
        <end position="563"/>
    </location>
</feature>
<feature type="region of interest" description="Disordered" evidence="1">
    <location>
        <begin position="1"/>
        <end position="48"/>
    </location>
</feature>
<dbReference type="GeneID" id="7834454"/>
<evidence type="ECO:0000259" key="2">
    <source>
        <dbReference type="PROSITE" id="PS50042"/>
    </source>
</evidence>
<feature type="domain" description="Cyclic nucleotide-binding" evidence="2">
    <location>
        <begin position="349"/>
        <end position="401"/>
    </location>
</feature>
<feature type="domain" description="Cyclic nucleotide-binding" evidence="2">
    <location>
        <begin position="287"/>
        <end position="346"/>
    </location>
</feature>
<dbReference type="EMBL" id="GG662828">
    <property type="protein sequence ID" value="EAR88917.2"/>
    <property type="molecule type" value="Genomic_DNA"/>
</dbReference>
<dbReference type="InParanoid" id="Q22UQ3"/>
<dbReference type="Gene3D" id="2.60.120.10">
    <property type="entry name" value="Jelly Rolls"/>
    <property type="match status" value="3"/>
</dbReference>
<dbReference type="Pfam" id="PF00027">
    <property type="entry name" value="cNMP_binding"/>
    <property type="match status" value="1"/>
</dbReference>
<dbReference type="Proteomes" id="UP000009168">
    <property type="component" value="Unassembled WGS sequence"/>
</dbReference>
<sequence>MQDNKIETDRDTSPFQKSCSSLDSQNEMNTSRTNFKEPLSNRNEQNENEVSIMKKRLSEKQNNRCGPSHFQRFSLGSVDLANVEFKETKLQQYNAHMQEVQELLNQERLYLSQPAVQQMAIKIFKKQLKSKLEVQFIYKLMQNLEIFEQNTEIMSSEIVTRDLVKYFQISFYKKHHKLFDVDQYGDKFYIILQGSVYCLVPDAEKSKAYQKQINNQANDQENGIKTKNQAIIKIVKSQTERQRRNSGTISAMNSIIDLDSSRFDNNDEQEQQFIEQNYPQFKLAKIMKSGEAFGEIALLSEESKRTATVVFKEDSWVLSLTKSSFEQIMGNYKTNIIQDNLEFLKTFEFFSSIPNQRLLGLLHSMANHQYNKKTVIYTEKDPSSHIFFIKNGSVEISQQQNTFEQGPATSSTTNINQKIKIRRKTNSQSIHIAENLKQGRNKNSNGNKSNNSTMIKAINTESSDSESSNSLNNSIKEREQQIIYFINKDKSKSQKRIAIASLGKGSYFGEDEILIHISQKRKSQAVCQSGKTEIFSIEKKKLFDILKEYGQKQKFIQDAQVRNEMRNSRINKMLDNERDQKLYSTSVKYYQKNYEQMEQEKFINLPVHNRQQEQSLYYSSKNISTQAISSSQSSIQQIKSTLHIPSSTNIPQNSSSNINGSSYQNNVSNNSSNQVFHPYRRPSLTFVLDEVEKSEEFQKIYQKKKKIMETKNNVKLFTMKNDQYVFTINKILKDGNFNLRNGSLPHFQEKFQFQHTDHTKKSGKMNKYNIPFNSVLKDSQKENNNSILPLGSTSPNITSRYLSPNSNHSKMSFLQQSNNKSTSVHMSQLTSPKNNKNNYLFLSKQKIDSSQIFNSLLKTKQQKFEEQFAKSSNKNEAGNKNAFKVIITPSQQKQQQQELQQQQPQENNKINIFTKSVYNISSRLVQPLLPSSNKHINI</sequence>
<evidence type="ECO:0000313" key="4">
    <source>
        <dbReference type="Proteomes" id="UP000009168"/>
    </source>
</evidence>
<dbReference type="InterPro" id="IPR000595">
    <property type="entry name" value="cNMP-bd_dom"/>
</dbReference>
<dbReference type="CDD" id="cd00038">
    <property type="entry name" value="CAP_ED"/>
    <property type="match status" value="1"/>
</dbReference>
<name>Q22UQ3_TETTS</name>
<dbReference type="OrthoDB" id="2021138at2759"/>
<dbReference type="HOGENOM" id="CLU_314390_0_0_1"/>
<evidence type="ECO:0000256" key="1">
    <source>
        <dbReference type="SAM" id="MobiDB-lite"/>
    </source>
</evidence>
<dbReference type="PANTHER" id="PTHR23011">
    <property type="entry name" value="CYCLIC NUCLEOTIDE-BINDING DOMAIN CONTAINING PROTEIN"/>
    <property type="match status" value="1"/>
</dbReference>